<protein>
    <submittedName>
        <fullName evidence="1">Uncharacterized protein</fullName>
    </submittedName>
</protein>
<dbReference type="EMBL" id="JBHSLU010000017">
    <property type="protein sequence ID" value="MFC5505420.1"/>
    <property type="molecule type" value="Genomic_DNA"/>
</dbReference>
<accession>A0ABW0NYY6</accession>
<reference evidence="2" key="1">
    <citation type="journal article" date="2019" name="Int. J. Syst. Evol. Microbiol.">
        <title>The Global Catalogue of Microorganisms (GCM) 10K type strain sequencing project: providing services to taxonomists for standard genome sequencing and annotation.</title>
        <authorList>
            <consortium name="The Broad Institute Genomics Platform"/>
            <consortium name="The Broad Institute Genome Sequencing Center for Infectious Disease"/>
            <person name="Wu L."/>
            <person name="Ma J."/>
        </authorList>
    </citation>
    <scope>NUCLEOTIDE SEQUENCE [LARGE SCALE GENOMIC DNA]</scope>
    <source>
        <strain evidence="2">CCUG 43117</strain>
    </source>
</reference>
<sequence length="77" mass="8842">MPVTIEKEPDTAPFRTREHCCFCFKATSYWHTPKDVAVCVDCAEIHEDDEVPTKSAWCGSVVERYPHLKTDRYGGHL</sequence>
<dbReference type="RefSeq" id="WP_068204532.1">
    <property type="nucleotide sequence ID" value="NZ_JBHSLU010000017.1"/>
</dbReference>
<gene>
    <name evidence="1" type="ORF">ACFPN9_09130</name>
</gene>
<proteinExistence type="predicted"/>
<evidence type="ECO:0000313" key="1">
    <source>
        <dbReference type="EMBL" id="MFC5505420.1"/>
    </source>
</evidence>
<keyword evidence="2" id="KW-1185">Reference proteome</keyword>
<dbReference type="Proteomes" id="UP001596060">
    <property type="component" value="Unassembled WGS sequence"/>
</dbReference>
<comment type="caution">
    <text evidence="1">The sequence shown here is derived from an EMBL/GenBank/DDBJ whole genome shotgun (WGS) entry which is preliminary data.</text>
</comment>
<organism evidence="1 2">
    <name type="scientific">Bosea massiliensis</name>
    <dbReference type="NCBI Taxonomy" id="151419"/>
    <lineage>
        <taxon>Bacteria</taxon>
        <taxon>Pseudomonadati</taxon>
        <taxon>Pseudomonadota</taxon>
        <taxon>Alphaproteobacteria</taxon>
        <taxon>Hyphomicrobiales</taxon>
        <taxon>Boseaceae</taxon>
        <taxon>Bosea</taxon>
    </lineage>
</organism>
<evidence type="ECO:0000313" key="2">
    <source>
        <dbReference type="Proteomes" id="UP001596060"/>
    </source>
</evidence>
<name>A0ABW0NYY6_9HYPH</name>